<organism evidence="1 2">
    <name type="scientific">Bacillus vallismortis</name>
    <dbReference type="NCBI Taxonomy" id="72361"/>
    <lineage>
        <taxon>Bacteria</taxon>
        <taxon>Bacillati</taxon>
        <taxon>Bacillota</taxon>
        <taxon>Bacilli</taxon>
        <taxon>Bacillales</taxon>
        <taxon>Bacillaceae</taxon>
        <taxon>Bacillus</taxon>
    </lineage>
</organism>
<keyword evidence="2" id="KW-1185">Reference proteome</keyword>
<accession>A0ABY4XYN7</accession>
<protein>
    <submittedName>
        <fullName evidence="1">Uncharacterized protein</fullName>
    </submittedName>
</protein>
<gene>
    <name evidence="1" type="ORF">MKF32_17850</name>
</gene>
<sequence>MKFLLSVIAGMLMLAFFFIWKAPPADWIQIETNSHQIKQSVRIAGTMLQIKHIKKNDAGEEQIVISNGISGPK</sequence>
<dbReference type="Proteomes" id="UP001057348">
    <property type="component" value="Chromosome"/>
</dbReference>
<evidence type="ECO:0000313" key="1">
    <source>
        <dbReference type="EMBL" id="USP95054.1"/>
    </source>
</evidence>
<evidence type="ECO:0000313" key="2">
    <source>
        <dbReference type="Proteomes" id="UP001057348"/>
    </source>
</evidence>
<proteinExistence type="predicted"/>
<dbReference type="EMBL" id="CP092751">
    <property type="protein sequence ID" value="USP95054.1"/>
    <property type="molecule type" value="Genomic_DNA"/>
</dbReference>
<reference evidence="1" key="1">
    <citation type="submission" date="2022-02" db="EMBL/GenBank/DDBJ databases">
        <title>Draft Genome Sequence of Bacillus vallismortis Strain BL01, Isolated from Artemisia lerchiana Web. Roots.</title>
        <authorList>
            <person name="Chebotar V.K."/>
            <person name="Gancheva M.S."/>
            <person name="Chizhevskaya E.P."/>
            <person name="Komarova O.V."/>
            <person name="Baganova M.E."/>
            <person name="Zaplatkin A.N."/>
            <person name="Pishchik V.N."/>
        </authorList>
    </citation>
    <scope>NUCLEOTIDE SEQUENCE</scope>
    <source>
        <strain evidence="1">BL01</strain>
    </source>
</reference>
<name>A0ABY4XYN7_BACVA</name>
<dbReference type="RefSeq" id="WP_087991755.1">
    <property type="nucleotide sequence ID" value="NZ_CP092751.1"/>
</dbReference>